<feature type="compositionally biased region" description="Low complexity" evidence="1">
    <location>
        <begin position="329"/>
        <end position="342"/>
    </location>
</feature>
<feature type="transmembrane region" description="Helical" evidence="2">
    <location>
        <begin position="31"/>
        <end position="54"/>
    </location>
</feature>
<keyword evidence="2" id="KW-1133">Transmembrane helix</keyword>
<feature type="region of interest" description="Disordered" evidence="1">
    <location>
        <begin position="283"/>
        <end position="369"/>
    </location>
</feature>
<evidence type="ECO:0000313" key="3">
    <source>
        <dbReference type="EMBL" id="OKL50154.1"/>
    </source>
</evidence>
<reference evidence="4" key="1">
    <citation type="submission" date="2016-11" db="EMBL/GenBank/DDBJ databases">
        <title>Actinomyces gypaetusis sp. nov. isolated from Gypaetus barbatus in Qinghai Tibet Plateau China.</title>
        <authorList>
            <person name="Meng X."/>
        </authorList>
    </citation>
    <scope>NUCLEOTIDE SEQUENCE [LARGE SCALE GENOMIC DNA]</scope>
    <source>
        <strain evidence="4">DSM 15383</strain>
    </source>
</reference>
<dbReference type="AlphaFoldDB" id="A0A1Q5PRE9"/>
<organism evidence="3 4">
    <name type="scientific">Boudabousia marimammalium</name>
    <dbReference type="NCBI Taxonomy" id="156892"/>
    <lineage>
        <taxon>Bacteria</taxon>
        <taxon>Bacillati</taxon>
        <taxon>Actinomycetota</taxon>
        <taxon>Actinomycetes</taxon>
        <taxon>Actinomycetales</taxon>
        <taxon>Actinomycetaceae</taxon>
        <taxon>Boudabousia</taxon>
    </lineage>
</organism>
<accession>A0A1Q5PRE9</accession>
<dbReference type="OrthoDB" id="3249401at2"/>
<evidence type="ECO:0000256" key="2">
    <source>
        <dbReference type="SAM" id="Phobius"/>
    </source>
</evidence>
<dbReference type="EMBL" id="MPDM01000002">
    <property type="protein sequence ID" value="OKL50154.1"/>
    <property type="molecule type" value="Genomic_DNA"/>
</dbReference>
<keyword evidence="2" id="KW-0812">Transmembrane</keyword>
<keyword evidence="4" id="KW-1185">Reference proteome</keyword>
<feature type="compositionally biased region" description="Acidic residues" evidence="1">
    <location>
        <begin position="290"/>
        <end position="307"/>
    </location>
</feature>
<feature type="region of interest" description="Disordered" evidence="1">
    <location>
        <begin position="233"/>
        <end position="267"/>
    </location>
</feature>
<evidence type="ECO:0000313" key="4">
    <source>
        <dbReference type="Proteomes" id="UP000186465"/>
    </source>
</evidence>
<feature type="region of interest" description="Disordered" evidence="1">
    <location>
        <begin position="444"/>
        <end position="483"/>
    </location>
</feature>
<feature type="transmembrane region" description="Helical" evidence="2">
    <location>
        <begin position="202"/>
        <end position="225"/>
    </location>
</feature>
<evidence type="ECO:0000256" key="1">
    <source>
        <dbReference type="SAM" id="MobiDB-lite"/>
    </source>
</evidence>
<keyword evidence="2" id="KW-0472">Membrane</keyword>
<dbReference type="STRING" id="156892.BM477_01800"/>
<gene>
    <name evidence="3" type="ORF">BM477_01800</name>
</gene>
<protein>
    <submittedName>
        <fullName evidence="3">Uncharacterized protein</fullName>
    </submittedName>
</protein>
<sequence>MQHFSNVQSETSIKRMQDEESTLKFDLKKDWLATLIGAIGLVLLIVGILGATVFRPADTVTASATTTAPAKAVFTRGGVLGLFKTPVTITAKTEGNEKLTMVVGRSYDVAAFAASLNAAEVKGLTTWENLELAAPATVNNNITPEPVKVSESDLWNQTVLGNGEVVLTLEDLSEDLSVIIVSEDKELRYTITLSWPYRAVTYWQWVVLGFGIALLIAAGLVLWWMRRNSRENEESKSETEIQIPVAPEADSRLEKSPSLTQELTSAETELPVVEEVIIKLDDAPANEAPAEPEMDSNETESDGEAVADDAAATEAESKTEESLEEAEVSESGTEETATAVEPEPQPGEERASEQPAAELENIETTESGSIIAITTATGQIRLPSRGALRTARERGEAKMEIDGVVYETGVIPAVHVEKGEEDAVEPLQVPEDSSAEVEKMINEAKAAGQNTGVRPGESLWERLRRYRGGSSTNQSESEGDGNA</sequence>
<comment type="caution">
    <text evidence="3">The sequence shown here is derived from an EMBL/GenBank/DDBJ whole genome shotgun (WGS) entry which is preliminary data.</text>
</comment>
<proteinExistence type="predicted"/>
<dbReference type="RefSeq" id="WP_075360978.1">
    <property type="nucleotide sequence ID" value="NZ_MPDM01000002.1"/>
</dbReference>
<name>A0A1Q5PRE9_9ACTO</name>
<dbReference type="Proteomes" id="UP000186465">
    <property type="component" value="Unassembled WGS sequence"/>
</dbReference>
<feature type="compositionally biased region" description="Polar residues" evidence="1">
    <location>
        <begin position="257"/>
        <end position="267"/>
    </location>
</feature>